<keyword evidence="5 7" id="KW-0472">Membrane</keyword>
<organism evidence="8 9">
    <name type="scientific">Sessilibacter corallicola</name>
    <dbReference type="NCBI Taxonomy" id="2904075"/>
    <lineage>
        <taxon>Bacteria</taxon>
        <taxon>Pseudomonadati</taxon>
        <taxon>Pseudomonadota</taxon>
        <taxon>Gammaproteobacteria</taxon>
        <taxon>Cellvibrionales</taxon>
        <taxon>Cellvibrionaceae</taxon>
        <taxon>Sessilibacter</taxon>
    </lineage>
</organism>
<dbReference type="Proteomes" id="UP001465153">
    <property type="component" value="Unassembled WGS sequence"/>
</dbReference>
<gene>
    <name evidence="7 8" type="primary">ftsB</name>
    <name evidence="8" type="ORF">NBRC116591_03940</name>
</gene>
<keyword evidence="2 7" id="KW-0132">Cell division</keyword>
<keyword evidence="4 7" id="KW-1133">Transmembrane helix</keyword>
<reference evidence="8 9" key="1">
    <citation type="submission" date="2024-04" db="EMBL/GenBank/DDBJ databases">
        <title>Draft genome sequence of Sessilibacter corallicola NBRC 116591.</title>
        <authorList>
            <person name="Miyakawa T."/>
            <person name="Kusuya Y."/>
            <person name="Miura T."/>
        </authorList>
    </citation>
    <scope>NUCLEOTIDE SEQUENCE [LARGE SCALE GENOMIC DNA]</scope>
    <source>
        <strain evidence="8 9">KU-00831-HH</strain>
    </source>
</reference>
<comment type="function">
    <text evidence="7">Essential cell division protein. May link together the upstream cell division proteins, which are predominantly cytoplasmic, with the downstream cell division proteins, which are predominantly periplasmic.</text>
</comment>
<dbReference type="HAMAP" id="MF_00599">
    <property type="entry name" value="FtsB"/>
    <property type="match status" value="1"/>
</dbReference>
<evidence type="ECO:0000313" key="9">
    <source>
        <dbReference type="Proteomes" id="UP001465153"/>
    </source>
</evidence>
<feature type="coiled-coil region" evidence="7">
    <location>
        <begin position="29"/>
        <end position="56"/>
    </location>
</feature>
<dbReference type="PANTHER" id="PTHR37485:SF1">
    <property type="entry name" value="CELL DIVISION PROTEIN FTSB"/>
    <property type="match status" value="1"/>
</dbReference>
<evidence type="ECO:0000256" key="2">
    <source>
        <dbReference type="ARBA" id="ARBA00022618"/>
    </source>
</evidence>
<proteinExistence type="inferred from homology"/>
<evidence type="ECO:0000256" key="3">
    <source>
        <dbReference type="ARBA" id="ARBA00022692"/>
    </source>
</evidence>
<dbReference type="PANTHER" id="PTHR37485">
    <property type="entry name" value="CELL DIVISION PROTEIN FTSB"/>
    <property type="match status" value="1"/>
</dbReference>
<dbReference type="EMBL" id="BAABWN010000001">
    <property type="protein sequence ID" value="GAA6166584.1"/>
    <property type="molecule type" value="Genomic_DNA"/>
</dbReference>
<keyword evidence="1 7" id="KW-1003">Cell membrane</keyword>
<comment type="subcellular location">
    <subcellularLocation>
        <location evidence="7">Cell inner membrane</location>
        <topology evidence="7">Single-pass type II membrane protein</topology>
    </subcellularLocation>
    <text evidence="7">Localizes to the division septum.</text>
</comment>
<evidence type="ECO:0000256" key="5">
    <source>
        <dbReference type="ARBA" id="ARBA00023136"/>
    </source>
</evidence>
<dbReference type="Pfam" id="PF04977">
    <property type="entry name" value="DivIC"/>
    <property type="match status" value="1"/>
</dbReference>
<comment type="subunit">
    <text evidence="7">Part of a complex composed of FtsB, FtsL and FtsQ.</text>
</comment>
<evidence type="ECO:0000256" key="4">
    <source>
        <dbReference type="ARBA" id="ARBA00022989"/>
    </source>
</evidence>
<evidence type="ECO:0000256" key="1">
    <source>
        <dbReference type="ARBA" id="ARBA00022475"/>
    </source>
</evidence>
<feature type="topological domain" description="Periplasmic" evidence="7">
    <location>
        <begin position="22"/>
        <end position="96"/>
    </location>
</feature>
<sequence>MKLTFAILIVLLLALQFRLWVGDGSMAELVRLEREIEKQEILNERDRLRNRQLEIEILHLQSGPQAVEELAREDMGMVKKGETFYLVVDSQTQKAP</sequence>
<keyword evidence="6 7" id="KW-0131">Cell cycle</keyword>
<keyword evidence="7" id="KW-0997">Cell inner membrane</keyword>
<name>A0ABQ0A4L7_9GAMM</name>
<accession>A0ABQ0A4L7</accession>
<evidence type="ECO:0000313" key="8">
    <source>
        <dbReference type="EMBL" id="GAA6166584.1"/>
    </source>
</evidence>
<evidence type="ECO:0000256" key="6">
    <source>
        <dbReference type="ARBA" id="ARBA00023306"/>
    </source>
</evidence>
<dbReference type="GO" id="GO:0051301">
    <property type="term" value="P:cell division"/>
    <property type="evidence" value="ECO:0007669"/>
    <property type="project" value="UniProtKB-KW"/>
</dbReference>
<keyword evidence="7" id="KW-0175">Coiled coil</keyword>
<keyword evidence="3 7" id="KW-0812">Transmembrane</keyword>
<dbReference type="RefSeq" id="WP_233086387.1">
    <property type="nucleotide sequence ID" value="NZ_BAABWN010000001.1"/>
</dbReference>
<protein>
    <recommendedName>
        <fullName evidence="7">Cell division protein FtsB</fullName>
    </recommendedName>
</protein>
<comment type="caution">
    <text evidence="8">The sequence shown here is derived from an EMBL/GenBank/DDBJ whole genome shotgun (WGS) entry which is preliminary data.</text>
</comment>
<evidence type="ECO:0000256" key="7">
    <source>
        <dbReference type="HAMAP-Rule" id="MF_00599"/>
    </source>
</evidence>
<dbReference type="InterPro" id="IPR007060">
    <property type="entry name" value="FtsL/DivIC"/>
</dbReference>
<dbReference type="InterPro" id="IPR023081">
    <property type="entry name" value="Cell_div_FtsB"/>
</dbReference>
<comment type="similarity">
    <text evidence="7">Belongs to the FtsB family.</text>
</comment>
<keyword evidence="9" id="KW-1185">Reference proteome</keyword>
<feature type="topological domain" description="Cytoplasmic" evidence="7">
    <location>
        <begin position="1"/>
        <end position="3"/>
    </location>
</feature>